<evidence type="ECO:0000256" key="6">
    <source>
        <dbReference type="ARBA" id="ARBA00012177"/>
    </source>
</evidence>
<evidence type="ECO:0000256" key="26">
    <source>
        <dbReference type="SAM" id="MobiDB-lite"/>
    </source>
</evidence>
<evidence type="ECO:0000256" key="4">
    <source>
        <dbReference type="ARBA" id="ARBA00004123"/>
    </source>
</evidence>
<comment type="catalytic activity">
    <reaction evidence="1">
        <text>Endonucleolytic cleavage to 5'-phosphomonoester.</text>
        <dbReference type="EC" id="3.1.26.3"/>
    </reaction>
</comment>
<keyword evidence="15" id="KW-0378">Hydrolase</keyword>
<dbReference type="InterPro" id="IPR011907">
    <property type="entry name" value="RNase_III"/>
</dbReference>
<feature type="region of interest" description="Disordered" evidence="26">
    <location>
        <begin position="295"/>
        <end position="335"/>
    </location>
</feature>
<evidence type="ECO:0000256" key="22">
    <source>
        <dbReference type="ARBA" id="ARBA00060285"/>
    </source>
</evidence>
<dbReference type="InterPro" id="IPR035979">
    <property type="entry name" value="RBD_domain_sf"/>
</dbReference>
<dbReference type="GO" id="GO:0007506">
    <property type="term" value="P:gonadal mesoderm development"/>
    <property type="evidence" value="ECO:0007669"/>
    <property type="project" value="UniProtKB-KW"/>
</dbReference>
<dbReference type="InterPro" id="IPR058938">
    <property type="entry name" value="Helical_CED_Drosha"/>
</dbReference>
<dbReference type="FunFam" id="1.10.1520.10:FF:000002">
    <property type="entry name" value="Drosha ribonuclease III"/>
    <property type="match status" value="1"/>
</dbReference>
<feature type="compositionally biased region" description="Low complexity" evidence="26">
    <location>
        <begin position="50"/>
        <end position="66"/>
    </location>
</feature>
<evidence type="ECO:0000256" key="7">
    <source>
        <dbReference type="ARBA" id="ARBA00017706"/>
    </source>
</evidence>
<evidence type="ECO:0000256" key="12">
    <source>
        <dbReference type="ARBA" id="ARBA00022737"/>
    </source>
</evidence>
<evidence type="ECO:0000256" key="24">
    <source>
        <dbReference type="ARBA" id="ARBA00083702"/>
    </source>
</evidence>
<dbReference type="OMA" id="GFNNSGF"/>
<dbReference type="GO" id="GO:0070877">
    <property type="term" value="C:microprocessor complex"/>
    <property type="evidence" value="ECO:0007669"/>
    <property type="project" value="TreeGrafter"/>
</dbReference>
<dbReference type="WBParaSite" id="MhA1_Contig520.frz3.gene17">
    <property type="protein sequence ID" value="MhA1_Contig520.frz3.gene17"/>
    <property type="gene ID" value="MhA1_Contig520.frz3.gene17"/>
</dbReference>
<comment type="subcellular location">
    <subcellularLocation>
        <location evidence="4">Nucleus</location>
    </subcellularLocation>
</comment>
<comment type="cofactor">
    <cofactor evidence="2">
        <name>Mn(2+)</name>
        <dbReference type="ChEBI" id="CHEBI:29035"/>
    </cofactor>
</comment>
<keyword evidence="29" id="KW-1185">Reference proteome</keyword>
<evidence type="ECO:0000256" key="16">
    <source>
        <dbReference type="ARBA" id="ARBA00022842"/>
    </source>
</evidence>
<evidence type="ECO:0000256" key="13">
    <source>
        <dbReference type="ARBA" id="ARBA00022759"/>
    </source>
</evidence>
<evidence type="ECO:0000256" key="5">
    <source>
        <dbReference type="ARBA" id="ARBA00010183"/>
    </source>
</evidence>
<dbReference type="GO" id="GO:0004525">
    <property type="term" value="F:ribonuclease III activity"/>
    <property type="evidence" value="ECO:0007669"/>
    <property type="project" value="UniProtKB-EC"/>
</dbReference>
<comment type="similarity">
    <text evidence="5">Belongs to the ribonuclease III family.</text>
</comment>
<dbReference type="SMART" id="SM00358">
    <property type="entry name" value="DSRM"/>
    <property type="match status" value="1"/>
</dbReference>
<feature type="compositionally biased region" description="Gly residues" evidence="26">
    <location>
        <begin position="191"/>
        <end position="208"/>
    </location>
</feature>
<feature type="region of interest" description="Disordered" evidence="26">
    <location>
        <begin position="172"/>
        <end position="256"/>
    </location>
</feature>
<keyword evidence="19" id="KW-0464">Manganese</keyword>
<comment type="function">
    <text evidence="22">Executes the initial step of microRNA (miRNA) processing in the nucleus, that is the cleavage of pri-miRNA to release pre-miRNA. Involved in pre-rRNA processing. Cleaves double-strand RNA and does not cleave single-strand RNA. Involved in fertility. Required for the function or synthesis of the let-7 miRNA.</text>
</comment>
<evidence type="ECO:0000256" key="3">
    <source>
        <dbReference type="ARBA" id="ARBA00001946"/>
    </source>
</evidence>
<dbReference type="SUPFAM" id="SSF69065">
    <property type="entry name" value="RNase III domain-like"/>
    <property type="match status" value="2"/>
</dbReference>
<dbReference type="Gene3D" id="3.30.160.20">
    <property type="match status" value="1"/>
</dbReference>
<protein>
    <recommendedName>
        <fullName evidence="7">Ribonuclease 3</fullName>
        <ecNumber evidence="6">3.1.26.3</ecNumber>
    </recommendedName>
    <alternativeName>
        <fullName evidence="21">Ribonuclease III</fullName>
    </alternativeName>
    <alternativeName>
        <fullName evidence="23 24">protein Drosha</fullName>
    </alternativeName>
</protein>
<dbReference type="FunFam" id="3.30.160.20:FF:000012">
    <property type="entry name" value="Drosha ribonuclease III"/>
    <property type="match status" value="1"/>
</dbReference>
<evidence type="ECO:0000313" key="29">
    <source>
        <dbReference type="Proteomes" id="UP000095281"/>
    </source>
</evidence>
<keyword evidence="14" id="KW-0221">Differentiation</keyword>
<keyword evidence="11" id="KW-0479">Metal-binding</keyword>
<feature type="domain" description="RNase III" evidence="28">
    <location>
        <begin position="1106"/>
        <end position="1235"/>
    </location>
</feature>
<evidence type="ECO:0000313" key="30">
    <source>
        <dbReference type="WBParaSite" id="MhA1_Contig520.frz3.gene17"/>
    </source>
</evidence>
<evidence type="ECO:0000256" key="17">
    <source>
        <dbReference type="ARBA" id="ARBA00022884"/>
    </source>
</evidence>
<feature type="region of interest" description="Disordered" evidence="26">
    <location>
        <begin position="20"/>
        <end position="66"/>
    </location>
</feature>
<evidence type="ECO:0000256" key="14">
    <source>
        <dbReference type="ARBA" id="ARBA00022782"/>
    </source>
</evidence>
<evidence type="ECO:0000256" key="1">
    <source>
        <dbReference type="ARBA" id="ARBA00000109"/>
    </source>
</evidence>
<dbReference type="SUPFAM" id="SSF54768">
    <property type="entry name" value="dsRNA-binding domain-like"/>
    <property type="match status" value="1"/>
</dbReference>
<feature type="compositionally biased region" description="Low complexity" evidence="26">
    <location>
        <begin position="427"/>
        <end position="443"/>
    </location>
</feature>
<dbReference type="Pfam" id="PF00035">
    <property type="entry name" value="dsrm"/>
    <property type="match status" value="1"/>
</dbReference>
<proteinExistence type="inferred from homology"/>
<dbReference type="PANTHER" id="PTHR11207:SF0">
    <property type="entry name" value="RIBONUCLEASE 3"/>
    <property type="match status" value="1"/>
</dbReference>
<dbReference type="Gene3D" id="3.30.70.330">
    <property type="match status" value="1"/>
</dbReference>
<keyword evidence="10" id="KW-0540">Nuclease</keyword>
<dbReference type="Pfam" id="PF00636">
    <property type="entry name" value="Ribonuclease_3"/>
    <property type="match status" value="1"/>
</dbReference>
<dbReference type="InterPro" id="IPR014720">
    <property type="entry name" value="dsRBD_dom"/>
</dbReference>
<evidence type="ECO:0000256" key="25">
    <source>
        <dbReference type="PROSITE-ProRule" id="PRU00266"/>
    </source>
</evidence>
<feature type="domain" description="DRBM" evidence="27">
    <location>
        <begin position="1262"/>
        <end position="1337"/>
    </location>
</feature>
<organism evidence="29 30">
    <name type="scientific">Meloidogyne hapla</name>
    <name type="common">Root-knot nematode worm</name>
    <dbReference type="NCBI Taxonomy" id="6305"/>
    <lineage>
        <taxon>Eukaryota</taxon>
        <taxon>Metazoa</taxon>
        <taxon>Ecdysozoa</taxon>
        <taxon>Nematoda</taxon>
        <taxon>Chromadorea</taxon>
        <taxon>Rhabditida</taxon>
        <taxon>Tylenchina</taxon>
        <taxon>Tylenchomorpha</taxon>
        <taxon>Tylenchoidea</taxon>
        <taxon>Meloidogynidae</taxon>
        <taxon>Meloidogyninae</taxon>
        <taxon>Meloidogyne</taxon>
    </lineage>
</organism>
<sequence length="1509" mass="169620">MASDSLVDVNAALDDIISKRRRGGKRSAPRIDEPLPLGGGRGGGRRNQRRNSGGFNNSGFNNSGFGNIGARRQLGGGGGRRTSNTAGEDVVWINISNLPDSVITGDLQELFQEFNLLGVGVHYDEFGQHMGTADLFVDGRSAKAILREYANIAIDGQKIRFAIVNEQAAATPQFQNQQRRDAVGGGRRRGNAGGGGGRRGGGGGGGAGRRIRSNSGQSSRTYSRSRSPITRAAGGSVSKPRRAGRNASSTNQVKTAAELDRELEAYMNGMKISSDEEGESVMLCDTVNEAVLLSKEQDKRTKSNDKSLQDPISSNSQTWDEQELHEEEENEQLMEDESLNGISNSPFWTQSIAPGKYYNRARGGGQTATPALLSLQHQFKTCIIETIQKGMATQPKSDPPQNLNCSHNCAANCSKHIAGSESDSDGENSGNSSSSSTSSITNSKNAKCTPGDSNNSSPLKKRRGRRRRKRQQIKSFARDEILRKRSHPAALHPDVGFNEPGQLNDGPQCKCSWAAKQTGVRHGKFAGEKAVPRCDLNSSNIERLYHYVLHVEPNPASLSRRPTQIQFDGHCYQFDGFSVFFHKPLPERFPQRPINQWTQQFQVRFLHENAPESFTIADLELFHSFLFEQILELYDLNRQLNIPKEDINFSCPFYHCLPRFARTLPDNGKELLPLSSILSHFISNFSPLVDDRLAQYFHINPLALVDFACQKKGEICINPKKKPLAIRLDLLEQSTDNREFYPIITHFGMKPNAYAFLARPQMQDALYKHLQLRKQLISKPSITFEEKWLLRKSEAHLNSLKKEWDFYSTGICSDMVLHAILLVLACQHVRFHCSLNYLEERLSYSFKNRSLLELALIHPSFRANYGTNSDHAKNILNNCGLRIGLTTTINPIKTPTIPSQNISSPQKKSLTEDLAFKQQLIQKTGRRRGINVLMEIMSMQRSSNNKMKENGIVSRNEPIIRHNERLEFLGDAVVEFLTTIHLFFLFTELDEGGLATFRSALVQNRHLATLGDRLGLQHFMVYAHGPDLCHSTDLRHAMANTFEALMAAVFLDSGLEQCDKIFASALFVNEPNLLEIWTNLPEHPLKKDTPYGDRHLIPSVPCLKLLVEFERCIGITFKHIRLLAKAFTRRNVPYNFLTLGHNQRLEFLGDTILQLLTSEYLYKQFPYHQEGHLSLLRTCLVQATTQAVVCDDLAMPKYLVIPQALLRKCPQPNLRTKDKADLVEAFLGALYVDRGLLYCRHFCRVCFFPRLKYFIQSQRWNDPKSQLQQSCLTLRNPTSSEPDIPEYKTIGIEGPTNTRIYRVAVYFRNKRLAVGTGASMHHAQMNAAENALIENAHLFKSNGYINNDNNKNNSSTPLTSLSNNRKRHFSSSQQQSSSTSQYFNNHHIYKNNNKLQFFNQTITKQFINKNNNIKNNLITNPIIPPTTTPSIFFPSPPINVLNAQQQRKQPPPSSFLLLPPPPPPTLPPKIYLAANNNEKVVNNNMDTAMNEEEEDSILLPPPPPPPKIL</sequence>
<evidence type="ECO:0000259" key="28">
    <source>
        <dbReference type="PROSITE" id="PS50142"/>
    </source>
</evidence>
<feature type="compositionally biased region" description="Polar residues" evidence="26">
    <location>
        <begin position="310"/>
        <end position="319"/>
    </location>
</feature>
<keyword evidence="17 25" id="KW-0694">RNA-binding</keyword>
<dbReference type="PROSITE" id="PS50137">
    <property type="entry name" value="DS_RBD"/>
    <property type="match status" value="1"/>
</dbReference>
<feature type="compositionally biased region" description="Basic residues" evidence="26">
    <location>
        <begin position="459"/>
        <end position="472"/>
    </location>
</feature>
<dbReference type="GO" id="GO:0003723">
    <property type="term" value="F:RNA binding"/>
    <property type="evidence" value="ECO:0007669"/>
    <property type="project" value="UniProtKB-UniRule"/>
</dbReference>
<feature type="region of interest" description="Disordered" evidence="26">
    <location>
        <begin position="419"/>
        <end position="501"/>
    </location>
</feature>
<keyword evidence="20" id="KW-0539">Nucleus</keyword>
<feature type="compositionally biased region" description="Acidic residues" evidence="26">
    <location>
        <begin position="320"/>
        <end position="335"/>
    </location>
</feature>
<reference evidence="30" key="1">
    <citation type="submission" date="2016-11" db="UniProtKB">
        <authorList>
            <consortium name="WormBaseParasite"/>
        </authorList>
    </citation>
    <scope>IDENTIFICATION</scope>
</reference>
<accession>A0A1I8BRR7</accession>
<keyword evidence="16" id="KW-0460">Magnesium</keyword>
<dbReference type="PROSITE" id="PS00517">
    <property type="entry name" value="RNASE_3_1"/>
    <property type="match status" value="1"/>
</dbReference>
<evidence type="ECO:0000256" key="10">
    <source>
        <dbReference type="ARBA" id="ARBA00022722"/>
    </source>
</evidence>
<keyword evidence="8" id="KW-0690">Ribosome biogenesis</keyword>
<feature type="region of interest" description="Disordered" evidence="26">
    <location>
        <begin position="1344"/>
        <end position="1381"/>
    </location>
</feature>
<keyword evidence="18" id="KW-0334">Gonadal differentiation</keyword>
<evidence type="ECO:0000256" key="20">
    <source>
        <dbReference type="ARBA" id="ARBA00023242"/>
    </source>
</evidence>
<dbReference type="InterPro" id="IPR044442">
    <property type="entry name" value="RNAse_III_DSRM__animal"/>
</dbReference>
<feature type="compositionally biased region" description="Basic and acidic residues" evidence="26">
    <location>
        <begin position="295"/>
        <end position="308"/>
    </location>
</feature>
<evidence type="ECO:0000256" key="8">
    <source>
        <dbReference type="ARBA" id="ARBA00022517"/>
    </source>
</evidence>
<dbReference type="SMART" id="SM00535">
    <property type="entry name" value="RIBOc"/>
    <property type="match status" value="2"/>
</dbReference>
<comment type="cofactor">
    <cofactor evidence="3">
        <name>Mg(2+)</name>
        <dbReference type="ChEBI" id="CHEBI:18420"/>
    </cofactor>
</comment>
<dbReference type="Proteomes" id="UP000095281">
    <property type="component" value="Unplaced"/>
</dbReference>
<dbReference type="Pfam" id="PF14622">
    <property type="entry name" value="Ribonucleas_3_3"/>
    <property type="match status" value="1"/>
</dbReference>
<dbReference type="InterPro" id="IPR012677">
    <property type="entry name" value="Nucleotide-bd_a/b_plait_sf"/>
</dbReference>
<evidence type="ECO:0000256" key="2">
    <source>
        <dbReference type="ARBA" id="ARBA00001936"/>
    </source>
</evidence>
<dbReference type="GO" id="GO:0030154">
    <property type="term" value="P:cell differentiation"/>
    <property type="evidence" value="ECO:0007669"/>
    <property type="project" value="UniProtKB-KW"/>
</dbReference>
<dbReference type="InterPro" id="IPR000999">
    <property type="entry name" value="RNase_III_dom"/>
</dbReference>
<feature type="domain" description="RNase III" evidence="28">
    <location>
        <begin position="930"/>
        <end position="1054"/>
    </location>
</feature>
<dbReference type="GO" id="GO:0031053">
    <property type="term" value="P:primary miRNA processing"/>
    <property type="evidence" value="ECO:0007669"/>
    <property type="project" value="TreeGrafter"/>
</dbReference>
<dbReference type="InterPro" id="IPR036389">
    <property type="entry name" value="RNase_III_sf"/>
</dbReference>
<evidence type="ECO:0000259" key="27">
    <source>
        <dbReference type="PROSITE" id="PS50137"/>
    </source>
</evidence>
<feature type="compositionally biased region" description="Polar residues" evidence="26">
    <location>
        <begin position="217"/>
        <end position="228"/>
    </location>
</feature>
<evidence type="ECO:0000256" key="19">
    <source>
        <dbReference type="ARBA" id="ARBA00023211"/>
    </source>
</evidence>
<evidence type="ECO:0000256" key="11">
    <source>
        <dbReference type="ARBA" id="ARBA00022723"/>
    </source>
</evidence>
<evidence type="ECO:0000256" key="23">
    <source>
        <dbReference type="ARBA" id="ARBA00078955"/>
    </source>
</evidence>
<keyword evidence="13" id="KW-0255">Endonuclease</keyword>
<dbReference type="CDD" id="cd19877">
    <property type="entry name" value="DSRM_RNAse_III_meta_like"/>
    <property type="match status" value="1"/>
</dbReference>
<dbReference type="GO" id="GO:0031054">
    <property type="term" value="P:pre-miRNA processing"/>
    <property type="evidence" value="ECO:0007669"/>
    <property type="project" value="InterPro"/>
</dbReference>
<dbReference type="SUPFAM" id="SSF54928">
    <property type="entry name" value="RNA-binding domain, RBD"/>
    <property type="match status" value="1"/>
</dbReference>
<dbReference type="GO" id="GO:0006364">
    <property type="term" value="P:rRNA processing"/>
    <property type="evidence" value="ECO:0007669"/>
    <property type="project" value="UniProtKB-KW"/>
</dbReference>
<feature type="compositionally biased region" description="Low complexity" evidence="26">
    <location>
        <begin position="1344"/>
        <end position="1363"/>
    </location>
</feature>
<dbReference type="EC" id="3.1.26.3" evidence="6"/>
<evidence type="ECO:0000256" key="9">
    <source>
        <dbReference type="ARBA" id="ARBA00022552"/>
    </source>
</evidence>
<name>A0A1I8BRR7_MELHA</name>
<dbReference type="CDD" id="cd00593">
    <property type="entry name" value="RIBOc"/>
    <property type="match status" value="2"/>
</dbReference>
<dbReference type="HAMAP" id="MF_00104">
    <property type="entry name" value="RNase_III"/>
    <property type="match status" value="1"/>
</dbReference>
<feature type="region of interest" description="Disordered" evidence="26">
    <location>
        <begin position="1487"/>
        <end position="1509"/>
    </location>
</feature>
<dbReference type="Gene3D" id="1.10.1520.10">
    <property type="entry name" value="Ribonuclease III domain"/>
    <property type="match status" value="2"/>
</dbReference>
<keyword evidence="12" id="KW-0677">Repeat</keyword>
<dbReference type="GO" id="GO:0046872">
    <property type="term" value="F:metal ion binding"/>
    <property type="evidence" value="ECO:0007669"/>
    <property type="project" value="UniProtKB-KW"/>
</dbReference>
<feature type="compositionally biased region" description="Low complexity" evidence="26">
    <location>
        <begin position="1370"/>
        <end position="1381"/>
    </location>
</feature>
<evidence type="ECO:0000256" key="18">
    <source>
        <dbReference type="ARBA" id="ARBA00023156"/>
    </source>
</evidence>
<feature type="compositionally biased region" description="Pro residues" evidence="26">
    <location>
        <begin position="1499"/>
        <end position="1509"/>
    </location>
</feature>
<dbReference type="Pfam" id="PF26050">
    <property type="entry name" value="Helical_CED_Drosha"/>
    <property type="match status" value="1"/>
</dbReference>
<evidence type="ECO:0000256" key="21">
    <source>
        <dbReference type="ARBA" id="ARBA00032486"/>
    </source>
</evidence>
<keyword evidence="9" id="KW-0698">rRNA processing</keyword>
<evidence type="ECO:0000256" key="15">
    <source>
        <dbReference type="ARBA" id="ARBA00022801"/>
    </source>
</evidence>
<dbReference type="PANTHER" id="PTHR11207">
    <property type="entry name" value="RIBONUCLEASE III"/>
    <property type="match status" value="1"/>
</dbReference>
<dbReference type="PROSITE" id="PS50142">
    <property type="entry name" value="RNASE_3_2"/>
    <property type="match status" value="2"/>
</dbReference>